<proteinExistence type="predicted"/>
<accession>A0A6C0IHG2</accession>
<dbReference type="EMBL" id="MN740175">
    <property type="protein sequence ID" value="QHT92060.1"/>
    <property type="molecule type" value="Genomic_DNA"/>
</dbReference>
<reference evidence="1" key="1">
    <citation type="journal article" date="2020" name="Nature">
        <title>Giant virus diversity and host interactions through global metagenomics.</title>
        <authorList>
            <person name="Schulz F."/>
            <person name="Roux S."/>
            <person name="Paez-Espino D."/>
            <person name="Jungbluth S."/>
            <person name="Walsh D.A."/>
            <person name="Denef V.J."/>
            <person name="McMahon K.D."/>
            <person name="Konstantinidis K.T."/>
            <person name="Eloe-Fadrosh E.A."/>
            <person name="Kyrpides N.C."/>
            <person name="Woyke T."/>
        </authorList>
    </citation>
    <scope>NUCLEOTIDE SEQUENCE</scope>
    <source>
        <strain evidence="1">GVMAG-M-3300023184-86</strain>
    </source>
</reference>
<name>A0A6C0IHG2_9ZZZZ</name>
<evidence type="ECO:0000313" key="1">
    <source>
        <dbReference type="EMBL" id="QHT92060.1"/>
    </source>
</evidence>
<sequence>MNENINFFLNEDSNNDLNDNNNVNDSDLTDILNEINSDKSCYFEQQNTDNLFHEVVNYNINYTVKQLLLICDYYNILKEVKMTKCNKEEIINTIVLFESESHNYNIVCIRKKLWFYINELKKDKFMKKFILWN</sequence>
<protein>
    <submittedName>
        <fullName evidence="1">Uncharacterized protein</fullName>
    </submittedName>
</protein>
<dbReference type="AlphaFoldDB" id="A0A6C0IHG2"/>
<organism evidence="1">
    <name type="scientific">viral metagenome</name>
    <dbReference type="NCBI Taxonomy" id="1070528"/>
    <lineage>
        <taxon>unclassified sequences</taxon>
        <taxon>metagenomes</taxon>
        <taxon>organismal metagenomes</taxon>
    </lineage>
</organism>